<protein>
    <submittedName>
        <fullName evidence="1">DUF3822 family protein</fullName>
    </submittedName>
</protein>
<name>A0A3Q8RT47_9FLAO</name>
<evidence type="ECO:0000313" key="2">
    <source>
        <dbReference type="Proteomes" id="UP000274593"/>
    </source>
</evidence>
<dbReference type="Gene3D" id="3.30.420.250">
    <property type="match status" value="1"/>
</dbReference>
<proteinExistence type="predicted"/>
<reference evidence="1 2" key="1">
    <citation type="submission" date="2018-09" db="EMBL/GenBank/DDBJ databases">
        <title>Insights into the microbiota of Asian seabass (Lates calcarifer) with tenacibaculosis symptoms and description of sp. nov. Tenacibaculum singaporense.</title>
        <authorList>
            <person name="Miyake S."/>
            <person name="Soh M."/>
            <person name="Azman M.N."/>
            <person name="Ngoh S.Y."/>
            <person name="Orban L."/>
        </authorList>
    </citation>
    <scope>NUCLEOTIDE SEQUENCE [LARGE SCALE GENOMIC DNA]</scope>
    <source>
        <strain evidence="1 2">DSM 106434</strain>
    </source>
</reference>
<dbReference type="EMBL" id="CP032548">
    <property type="protein sequence ID" value="AZJ37055.1"/>
    <property type="molecule type" value="Genomic_DNA"/>
</dbReference>
<organism evidence="1 2">
    <name type="scientific">Tenacibaculum singaporense</name>
    <dbReference type="NCBI Taxonomy" id="2358479"/>
    <lineage>
        <taxon>Bacteria</taxon>
        <taxon>Pseudomonadati</taxon>
        <taxon>Bacteroidota</taxon>
        <taxon>Flavobacteriia</taxon>
        <taxon>Flavobacteriales</taxon>
        <taxon>Flavobacteriaceae</taxon>
        <taxon>Tenacibaculum</taxon>
    </lineage>
</organism>
<dbReference type="CDD" id="cd24013">
    <property type="entry name" value="ASKHA_ATPase_BT3980-like"/>
    <property type="match status" value="1"/>
</dbReference>
<evidence type="ECO:0000313" key="1">
    <source>
        <dbReference type="EMBL" id="AZJ37055.1"/>
    </source>
</evidence>
<keyword evidence="2" id="KW-1185">Reference proteome</keyword>
<dbReference type="Gene3D" id="3.30.420.260">
    <property type="match status" value="1"/>
</dbReference>
<sequence>MTIKVKQLQKKSKKNSAFAQHKSLSIQFSLDGFSFCISNSETKEILLFTEYTFSSSIASPELLLDKIIRVFDTDKDLQQDFTSVFAIHQNNLATLVPNKLFDRNNLAPYLKYDVKTLKTDFITYDLHTIIAANTVYIPYVNINNYLFQNFGEFEYKHHSTVLIDKLLNYSENDSEEQFFVHVSPSHLDIVVCKEGKLLFYNSFSYNTKEDFIYYVLFTAEQLQMDPNSFQLTFIGDIEKESDIYSITYTYIRNIHFMNPINSFFTDSEDFSNHSNFILIA</sequence>
<dbReference type="AlphaFoldDB" id="A0A3Q8RT47"/>
<dbReference type="InterPro" id="IPR024213">
    <property type="entry name" value="DUF3822"/>
</dbReference>
<dbReference type="Proteomes" id="UP000274593">
    <property type="component" value="Chromosome"/>
</dbReference>
<gene>
    <name evidence="1" type="ORF">D6T69_10695</name>
</gene>
<dbReference type="KEGG" id="tsig:D6T69_10695"/>
<accession>A0A3Q8RT47</accession>
<dbReference type="Pfam" id="PF12864">
    <property type="entry name" value="DUF3822"/>
    <property type="match status" value="1"/>
</dbReference>